<organism evidence="16 17">
    <name type="scientific">Citrus unshiu</name>
    <name type="common">Satsuma mandarin</name>
    <name type="synonym">Citrus nobilis var. unshiu</name>
    <dbReference type="NCBI Taxonomy" id="55188"/>
    <lineage>
        <taxon>Eukaryota</taxon>
        <taxon>Viridiplantae</taxon>
        <taxon>Streptophyta</taxon>
        <taxon>Embryophyta</taxon>
        <taxon>Tracheophyta</taxon>
        <taxon>Spermatophyta</taxon>
        <taxon>Magnoliopsida</taxon>
        <taxon>eudicotyledons</taxon>
        <taxon>Gunneridae</taxon>
        <taxon>Pentapetalae</taxon>
        <taxon>rosids</taxon>
        <taxon>malvids</taxon>
        <taxon>Sapindales</taxon>
        <taxon>Rutaceae</taxon>
        <taxon>Aurantioideae</taxon>
        <taxon>Citrus</taxon>
    </lineage>
</organism>
<dbReference type="InterPro" id="IPR011333">
    <property type="entry name" value="SKP1/BTB/POZ_sf"/>
</dbReference>
<evidence type="ECO:0000256" key="6">
    <source>
        <dbReference type="ARBA" id="ARBA00022786"/>
    </source>
</evidence>
<name>A0A2H5QUC3_CITUN</name>
<dbReference type="FunFam" id="1.25.40.20:FF:000123">
    <property type="entry name" value="regulatory protein NPR3-like"/>
    <property type="match status" value="1"/>
</dbReference>
<dbReference type="GO" id="GO:0045087">
    <property type="term" value="P:innate immune response"/>
    <property type="evidence" value="ECO:0007669"/>
    <property type="project" value="UniProtKB-ARBA"/>
</dbReference>
<evidence type="ECO:0000256" key="7">
    <source>
        <dbReference type="ARBA" id="ARBA00022821"/>
    </source>
</evidence>
<evidence type="ECO:0000313" key="17">
    <source>
        <dbReference type="Proteomes" id="UP000236630"/>
    </source>
</evidence>
<dbReference type="InterPro" id="IPR044292">
    <property type="entry name" value="NPR"/>
</dbReference>
<dbReference type="InterPro" id="IPR021094">
    <property type="entry name" value="NPR1/NIM1-like_C"/>
</dbReference>
<dbReference type="GO" id="GO:0031347">
    <property type="term" value="P:regulation of defense response"/>
    <property type="evidence" value="ECO:0007669"/>
    <property type="project" value="UniProtKB-ARBA"/>
</dbReference>
<dbReference type="PANTHER" id="PTHR46475:SF7">
    <property type="entry name" value="REGULATORY PROTEIN, PUTATIVE-RELATED"/>
    <property type="match status" value="1"/>
</dbReference>
<dbReference type="Gene3D" id="3.30.710.10">
    <property type="entry name" value="Potassium Channel Kv1.1, Chain A"/>
    <property type="match status" value="1"/>
</dbReference>
<dbReference type="InterPro" id="IPR036770">
    <property type="entry name" value="Ankyrin_rpt-contain_sf"/>
</dbReference>
<dbReference type="Pfam" id="PF00023">
    <property type="entry name" value="Ank"/>
    <property type="match status" value="2"/>
</dbReference>
<dbReference type="GO" id="GO:0016567">
    <property type="term" value="P:protein ubiquitination"/>
    <property type="evidence" value="ECO:0007669"/>
    <property type="project" value="UniProtKB-UniPathway"/>
</dbReference>
<proteinExistence type="inferred from homology"/>
<evidence type="ECO:0000256" key="2">
    <source>
        <dbReference type="ARBA" id="ARBA00004906"/>
    </source>
</evidence>
<evidence type="ECO:0000256" key="12">
    <source>
        <dbReference type="PROSITE-ProRule" id="PRU00023"/>
    </source>
</evidence>
<dbReference type="SMART" id="SM00225">
    <property type="entry name" value="BTB"/>
    <property type="match status" value="1"/>
</dbReference>
<dbReference type="Pfam" id="PF00651">
    <property type="entry name" value="BTB"/>
    <property type="match status" value="1"/>
</dbReference>
<protein>
    <recommendedName>
        <fullName evidence="18">BTB domain-containing protein</fullName>
    </recommendedName>
</protein>
<dbReference type="GO" id="GO:0009862">
    <property type="term" value="P:systemic acquired resistance, salicylic acid mediated signaling pathway"/>
    <property type="evidence" value="ECO:0007669"/>
    <property type="project" value="InterPro"/>
</dbReference>
<dbReference type="Gene3D" id="1.25.40.20">
    <property type="entry name" value="Ankyrin repeat-containing domain"/>
    <property type="match status" value="1"/>
</dbReference>
<dbReference type="Proteomes" id="UP000236630">
    <property type="component" value="Unassembled WGS sequence"/>
</dbReference>
<evidence type="ECO:0000256" key="9">
    <source>
        <dbReference type="ARBA" id="ARBA00023043"/>
    </source>
</evidence>
<dbReference type="PROSITE" id="PS50088">
    <property type="entry name" value="ANK_REPEAT"/>
    <property type="match status" value="1"/>
</dbReference>
<keyword evidence="5 13" id="KW-0863">Zinc-finger</keyword>
<keyword evidence="10" id="KW-0539">Nucleus</keyword>
<comment type="subcellular location">
    <subcellularLocation>
        <location evidence="1">Nucleus</location>
    </subcellularLocation>
</comment>
<evidence type="ECO:0000256" key="8">
    <source>
        <dbReference type="ARBA" id="ARBA00022833"/>
    </source>
</evidence>
<dbReference type="SMART" id="SM00248">
    <property type="entry name" value="ANK"/>
    <property type="match status" value="2"/>
</dbReference>
<comment type="pathway">
    <text evidence="2">Protein modification; protein ubiquitination.</text>
</comment>
<comment type="similarity">
    <text evidence="11">Belongs to the plant 'ANKYRIN-BTB/POZ' family. 'NPR1-like' subfamily.</text>
</comment>
<dbReference type="GO" id="GO:2000022">
    <property type="term" value="P:regulation of jasmonic acid mediated signaling pathway"/>
    <property type="evidence" value="ECO:0007669"/>
    <property type="project" value="InterPro"/>
</dbReference>
<dbReference type="SUPFAM" id="SSF48403">
    <property type="entry name" value="Ankyrin repeat"/>
    <property type="match status" value="1"/>
</dbReference>
<evidence type="ECO:0000256" key="13">
    <source>
        <dbReference type="PROSITE-ProRule" id="PRU01391"/>
    </source>
</evidence>
<evidence type="ECO:0000256" key="10">
    <source>
        <dbReference type="ARBA" id="ARBA00023242"/>
    </source>
</evidence>
<dbReference type="InterPro" id="IPR002110">
    <property type="entry name" value="Ankyrin_rpt"/>
</dbReference>
<evidence type="ECO:0000256" key="3">
    <source>
        <dbReference type="ARBA" id="ARBA00022723"/>
    </source>
</evidence>
<dbReference type="GO" id="GO:0050832">
    <property type="term" value="P:defense response to fungus"/>
    <property type="evidence" value="ECO:0007669"/>
    <property type="project" value="TreeGrafter"/>
</dbReference>
<evidence type="ECO:0000256" key="5">
    <source>
        <dbReference type="ARBA" id="ARBA00022771"/>
    </source>
</evidence>
<feature type="domain" description="BTB" evidence="14">
    <location>
        <begin position="69"/>
        <end position="145"/>
    </location>
</feature>
<feature type="domain" description="C2HC NPR-type" evidence="15">
    <location>
        <begin position="148"/>
        <end position="162"/>
    </location>
</feature>
<keyword evidence="4" id="KW-0677">Repeat</keyword>
<comment type="caution">
    <text evidence="13">Lacks conserved residue(s) required for the propagation of feature annotation.</text>
</comment>
<feature type="repeat" description="ANK" evidence="12">
    <location>
        <begin position="335"/>
        <end position="367"/>
    </location>
</feature>
<gene>
    <name evidence="16" type="ORF">CUMW_262410</name>
</gene>
<dbReference type="InterPro" id="IPR024228">
    <property type="entry name" value="NPR_central_dom"/>
</dbReference>
<keyword evidence="6" id="KW-0833">Ubl conjugation pathway</keyword>
<dbReference type="EMBL" id="BDQV01000835">
    <property type="protein sequence ID" value="GAY68218.1"/>
    <property type="molecule type" value="Genomic_DNA"/>
</dbReference>
<dbReference type="Pfam" id="PF11900">
    <property type="entry name" value="DUF3420"/>
    <property type="match status" value="1"/>
</dbReference>
<evidence type="ECO:0000259" key="14">
    <source>
        <dbReference type="PROSITE" id="PS50097"/>
    </source>
</evidence>
<dbReference type="PROSITE" id="PS52046">
    <property type="entry name" value="ZF_C2HC_NPR"/>
    <property type="match status" value="1"/>
</dbReference>
<dbReference type="GO" id="GO:0008270">
    <property type="term" value="F:zinc ion binding"/>
    <property type="evidence" value="ECO:0007669"/>
    <property type="project" value="UniProtKB-KW"/>
</dbReference>
<reference evidence="16 17" key="1">
    <citation type="journal article" date="2017" name="Front. Genet.">
        <title>Draft sequencing of the heterozygous diploid genome of Satsuma (Citrus unshiu Marc.) using a hybrid assembly approach.</title>
        <authorList>
            <person name="Shimizu T."/>
            <person name="Tanizawa Y."/>
            <person name="Mochizuki T."/>
            <person name="Nagasaki H."/>
            <person name="Yoshioka T."/>
            <person name="Toyoda A."/>
            <person name="Fujiyama A."/>
            <person name="Kaminuma E."/>
            <person name="Nakamura Y."/>
        </authorList>
    </citation>
    <scope>NUCLEOTIDE SEQUENCE [LARGE SCALE GENOMIC DNA]</scope>
    <source>
        <strain evidence="17">cv. Miyagawa wase</strain>
    </source>
</reference>
<evidence type="ECO:0000256" key="11">
    <source>
        <dbReference type="ARBA" id="ARBA00044947"/>
    </source>
</evidence>
<dbReference type="UniPathway" id="UPA00143"/>
<keyword evidence="17" id="KW-1185">Reference proteome</keyword>
<dbReference type="GO" id="GO:0005634">
    <property type="term" value="C:nucleus"/>
    <property type="evidence" value="ECO:0007669"/>
    <property type="project" value="UniProtKB-SubCell"/>
</dbReference>
<evidence type="ECO:0008006" key="18">
    <source>
        <dbReference type="Google" id="ProtNLM"/>
    </source>
</evidence>
<accession>A0A2H5QUC3</accession>
<keyword evidence="3" id="KW-0479">Metal-binding</keyword>
<dbReference type="GO" id="GO:0042742">
    <property type="term" value="P:defense response to bacterium"/>
    <property type="evidence" value="ECO:0007669"/>
    <property type="project" value="UniProtKB-ARBA"/>
</dbReference>
<keyword evidence="9 12" id="KW-0040">ANK repeat</keyword>
<dbReference type="InterPro" id="IPR000210">
    <property type="entry name" value="BTB/POZ_dom"/>
</dbReference>
<keyword evidence="8" id="KW-0862">Zinc</keyword>
<comment type="caution">
    <text evidence="16">The sequence shown here is derived from an EMBL/GenBank/DDBJ whole genome shotgun (WGS) entry which is preliminary data.</text>
</comment>
<dbReference type="SUPFAM" id="SSF54695">
    <property type="entry name" value="POZ domain"/>
    <property type="match status" value="1"/>
</dbReference>
<dbReference type="STRING" id="55188.A0A2H5QUC3"/>
<dbReference type="Pfam" id="PF12313">
    <property type="entry name" value="NPR1_like_C"/>
    <property type="match status" value="2"/>
</dbReference>
<evidence type="ECO:0000256" key="4">
    <source>
        <dbReference type="ARBA" id="ARBA00022737"/>
    </source>
</evidence>
<evidence type="ECO:0000313" key="16">
    <source>
        <dbReference type="EMBL" id="GAY68218.1"/>
    </source>
</evidence>
<dbReference type="InterPro" id="IPR057250">
    <property type="entry name" value="Znf_C2HC_NPR-type"/>
</dbReference>
<dbReference type="PANTHER" id="PTHR46475">
    <property type="entry name" value="REGULATORY PROTEIN NPR3"/>
    <property type="match status" value="1"/>
</dbReference>
<dbReference type="PROSITE" id="PS50097">
    <property type="entry name" value="BTB"/>
    <property type="match status" value="1"/>
</dbReference>
<keyword evidence="7" id="KW-0611">Plant defense</keyword>
<evidence type="ECO:0000256" key="1">
    <source>
        <dbReference type="ARBA" id="ARBA00004123"/>
    </source>
</evidence>
<dbReference type="AlphaFoldDB" id="A0A2H5QUC3"/>
<dbReference type="GO" id="GO:2000031">
    <property type="term" value="P:regulation of salicylic acid mediated signaling pathway"/>
    <property type="evidence" value="ECO:0007669"/>
    <property type="project" value="InterPro"/>
</dbReference>
<sequence length="659" mass="74024">MRITYIKIAIQASVISISFRLILFFLDSIMETANEKSASLSFLSSYPTCWSTNQSTGPEICSDPGEPWLDAEIVVEGKSVVVNRSILSERSQFFHRLFNLRNDGSVSEGKPKYLLTDLVPHGKVGFEAFNDILLYLYTGMTKESPPEVSACVDDACVHVSCPPTINYAVELIYACAAFQITELVSYFQCLLLILAENAPVEDVIPILVAALHCQLNRLHSCCIQRIARSNLDNVCLEKELPDEVSSEIKSLRVKSNQESEANIKEVDPMHEKRVRRIHKALDSDDFELLNLLLNEYEVTLDDAFALHYAAAYCNPKVFKEVLNMGLADLNLKDARGRTVLHVAARRKEPAVLETLLSKGACASETTSDGRTAVAICRRMTRRKDYIEASKQGQETNKDWLCIAFLEREIRRNSMSGNLAMSADVMGDAFQMKLDYLEKKVAGVWLFPSEAREAMEIAGADTATGLSALGRKGLSGNLKEIDLNETPSMQAKRRQLRLLTLLKTVRIYIKRKRFRQKLCGTEVIGKLKLAVVGKGAFAELSVIAVETAHLYFPHCSQVVEMFMDIDSPHCLEMVNEFLDCDWSDASLLEKVSPEERKLERAGFMKLRVDIHEALCKDVAYHRHSRSAFYKYMAEDNRLAFYKYMAEGNRSGMSTSSASSN</sequence>
<dbReference type="PROSITE" id="PS50297">
    <property type="entry name" value="ANK_REP_REGION"/>
    <property type="match status" value="1"/>
</dbReference>
<evidence type="ECO:0000259" key="15">
    <source>
        <dbReference type="PROSITE" id="PS52046"/>
    </source>
</evidence>